<dbReference type="InterPro" id="IPR001387">
    <property type="entry name" value="Cro/C1-type_HTH"/>
</dbReference>
<dbReference type="PROSITE" id="PS50943">
    <property type="entry name" value="HTH_CROC1"/>
    <property type="match status" value="1"/>
</dbReference>
<dbReference type="InterPro" id="IPR010982">
    <property type="entry name" value="Lambda_DNA-bd_dom_sf"/>
</dbReference>
<gene>
    <name evidence="2" type="ORF">F4553_002792</name>
</gene>
<dbReference type="CDD" id="cd00093">
    <property type="entry name" value="HTH_XRE"/>
    <property type="match status" value="1"/>
</dbReference>
<evidence type="ECO:0000313" key="3">
    <source>
        <dbReference type="Proteomes" id="UP000587527"/>
    </source>
</evidence>
<name>A0A841BR73_9ACTN</name>
<dbReference type="GO" id="GO:0003677">
    <property type="term" value="F:DNA binding"/>
    <property type="evidence" value="ECO:0007669"/>
    <property type="project" value="InterPro"/>
</dbReference>
<dbReference type="Gene3D" id="1.10.260.40">
    <property type="entry name" value="lambda repressor-like DNA-binding domains"/>
    <property type="match status" value="1"/>
</dbReference>
<dbReference type="RefSeq" id="WP_221469881.1">
    <property type="nucleotide sequence ID" value="NZ_JACHMN010000002.1"/>
</dbReference>
<dbReference type="Pfam" id="PF13560">
    <property type="entry name" value="HTH_31"/>
    <property type="match status" value="1"/>
</dbReference>
<accession>A0A841BR73</accession>
<sequence>MPSSADLPDETIDTLLTLLRQSRGLSQLRLAELLCAASGTPTLSRHEISRWERGERVPGPHWLSWLAIVLEVPPEVLERSARISRWVRHAPPEPRFVWGEIAPGVRGRRLADKPLTASG</sequence>
<dbReference type="Proteomes" id="UP000587527">
    <property type="component" value="Unassembled WGS sequence"/>
</dbReference>
<dbReference type="AlphaFoldDB" id="A0A841BR73"/>
<dbReference type="EMBL" id="JACHMN010000002">
    <property type="protein sequence ID" value="MBB5869413.1"/>
    <property type="molecule type" value="Genomic_DNA"/>
</dbReference>
<organism evidence="2 3">
    <name type="scientific">Allocatelliglobosispora scoriae</name>
    <dbReference type="NCBI Taxonomy" id="643052"/>
    <lineage>
        <taxon>Bacteria</taxon>
        <taxon>Bacillati</taxon>
        <taxon>Actinomycetota</taxon>
        <taxon>Actinomycetes</taxon>
        <taxon>Micromonosporales</taxon>
        <taxon>Micromonosporaceae</taxon>
        <taxon>Allocatelliglobosispora</taxon>
    </lineage>
</organism>
<proteinExistence type="predicted"/>
<reference evidence="2 3" key="1">
    <citation type="submission" date="2020-08" db="EMBL/GenBank/DDBJ databases">
        <title>Sequencing the genomes of 1000 actinobacteria strains.</title>
        <authorList>
            <person name="Klenk H.-P."/>
        </authorList>
    </citation>
    <scope>NUCLEOTIDE SEQUENCE [LARGE SCALE GENOMIC DNA]</scope>
    <source>
        <strain evidence="2 3">DSM 45362</strain>
    </source>
</reference>
<evidence type="ECO:0000313" key="2">
    <source>
        <dbReference type="EMBL" id="MBB5869413.1"/>
    </source>
</evidence>
<feature type="domain" description="HTH cro/C1-type" evidence="1">
    <location>
        <begin position="16"/>
        <end position="77"/>
    </location>
</feature>
<protein>
    <submittedName>
        <fullName evidence="2">Transcriptional regulator with XRE-family HTH domain</fullName>
    </submittedName>
</protein>
<dbReference type="SUPFAM" id="SSF47413">
    <property type="entry name" value="lambda repressor-like DNA-binding domains"/>
    <property type="match status" value="1"/>
</dbReference>
<evidence type="ECO:0000259" key="1">
    <source>
        <dbReference type="PROSITE" id="PS50943"/>
    </source>
</evidence>
<keyword evidence="3" id="KW-1185">Reference proteome</keyword>
<comment type="caution">
    <text evidence="2">The sequence shown here is derived from an EMBL/GenBank/DDBJ whole genome shotgun (WGS) entry which is preliminary data.</text>
</comment>